<dbReference type="SMART" id="SM00903">
    <property type="entry name" value="Flavin_Reduct"/>
    <property type="match status" value="1"/>
</dbReference>
<evidence type="ECO:0000313" key="6">
    <source>
        <dbReference type="EMBL" id="TPV33207.1"/>
    </source>
</evidence>
<evidence type="ECO:0000256" key="2">
    <source>
        <dbReference type="ARBA" id="ARBA00022630"/>
    </source>
</evidence>
<protein>
    <submittedName>
        <fullName evidence="6">Flavin reductase</fullName>
    </submittedName>
</protein>
<gene>
    <name evidence="6" type="ORF">FJ651_08910</name>
</gene>
<reference evidence="6 7" key="1">
    <citation type="submission" date="2019-06" db="EMBL/GenBank/DDBJ databases">
        <title>Flavobacteriaceae Paucihalobacterium erythroidium CWB-1, complete genome.</title>
        <authorList>
            <person name="Wu S."/>
        </authorList>
    </citation>
    <scope>NUCLEOTIDE SEQUENCE [LARGE SCALE GENOMIC DNA]</scope>
    <source>
        <strain evidence="6 7">CWB-1</strain>
    </source>
</reference>
<dbReference type="GO" id="GO:0010181">
    <property type="term" value="F:FMN binding"/>
    <property type="evidence" value="ECO:0007669"/>
    <property type="project" value="InterPro"/>
</dbReference>
<comment type="caution">
    <text evidence="6">The sequence shown here is derived from an EMBL/GenBank/DDBJ whole genome shotgun (WGS) entry which is preliminary data.</text>
</comment>
<dbReference type="AlphaFoldDB" id="A0A506PJC9"/>
<evidence type="ECO:0000259" key="5">
    <source>
        <dbReference type="SMART" id="SM00903"/>
    </source>
</evidence>
<keyword evidence="2" id="KW-0285">Flavoprotein</keyword>
<sequence>MKQFNSDDIDQLHHLYRINLINSCSGYKSANLIGTKSQDGYSNVAVFSSVTHLGSNPGLLGFFLRPTTVMRHTYDNIKSTGFFTINHIHENILEEAHHTSAKYAKEVSEFDVTALNQIYRDNFHAPFVGGCPVQLAMEFVEEHPIPANNTILVVGKIVHLYVDEDLLHNDGFIDLSKAKVAAINGLDAYAVPNAHLRLEYQRPKDGYARRED</sequence>
<evidence type="ECO:0000256" key="4">
    <source>
        <dbReference type="ARBA" id="ARBA00038054"/>
    </source>
</evidence>
<dbReference type="Proteomes" id="UP000317332">
    <property type="component" value="Unassembled WGS sequence"/>
</dbReference>
<keyword evidence="3" id="KW-0288">FMN</keyword>
<dbReference type="EMBL" id="VHIQ01000004">
    <property type="protein sequence ID" value="TPV33207.1"/>
    <property type="molecule type" value="Genomic_DNA"/>
</dbReference>
<proteinExistence type="inferred from homology"/>
<dbReference type="Gene3D" id="2.30.110.10">
    <property type="entry name" value="Electron Transport, Fmn-binding Protein, Chain A"/>
    <property type="match status" value="1"/>
</dbReference>
<comment type="cofactor">
    <cofactor evidence="1">
        <name>FMN</name>
        <dbReference type="ChEBI" id="CHEBI:58210"/>
    </cofactor>
</comment>
<dbReference type="PANTHER" id="PTHR33798">
    <property type="entry name" value="FLAVOPROTEIN OXYGENASE"/>
    <property type="match status" value="1"/>
</dbReference>
<evidence type="ECO:0000256" key="1">
    <source>
        <dbReference type="ARBA" id="ARBA00001917"/>
    </source>
</evidence>
<dbReference type="Pfam" id="PF01613">
    <property type="entry name" value="Flavin_Reduct"/>
    <property type="match status" value="1"/>
</dbReference>
<organism evidence="6 7">
    <name type="scientific">Paucihalobacter ruber</name>
    <dbReference type="NCBI Taxonomy" id="2567861"/>
    <lineage>
        <taxon>Bacteria</taxon>
        <taxon>Pseudomonadati</taxon>
        <taxon>Bacteroidota</taxon>
        <taxon>Flavobacteriia</taxon>
        <taxon>Flavobacteriales</taxon>
        <taxon>Flavobacteriaceae</taxon>
        <taxon>Paucihalobacter</taxon>
    </lineage>
</organism>
<evidence type="ECO:0000313" key="7">
    <source>
        <dbReference type="Proteomes" id="UP000317332"/>
    </source>
</evidence>
<dbReference type="InterPro" id="IPR002563">
    <property type="entry name" value="Flavin_Rdtase-like_dom"/>
</dbReference>
<name>A0A506PJC9_9FLAO</name>
<accession>A0A506PJC9</accession>
<dbReference type="RefSeq" id="WP_140990169.1">
    <property type="nucleotide sequence ID" value="NZ_VHIQ01000004.1"/>
</dbReference>
<keyword evidence="7" id="KW-1185">Reference proteome</keyword>
<comment type="similarity">
    <text evidence="4">Belongs to the flavoredoxin family.</text>
</comment>
<dbReference type="GO" id="GO:0016646">
    <property type="term" value="F:oxidoreductase activity, acting on the CH-NH group of donors, NAD or NADP as acceptor"/>
    <property type="evidence" value="ECO:0007669"/>
    <property type="project" value="UniProtKB-ARBA"/>
</dbReference>
<evidence type="ECO:0000256" key="3">
    <source>
        <dbReference type="ARBA" id="ARBA00022643"/>
    </source>
</evidence>
<feature type="domain" description="Flavin reductase like" evidence="5">
    <location>
        <begin position="25"/>
        <end position="174"/>
    </location>
</feature>
<dbReference type="InterPro" id="IPR012349">
    <property type="entry name" value="Split_barrel_FMN-bd"/>
</dbReference>
<dbReference type="SUPFAM" id="SSF50475">
    <property type="entry name" value="FMN-binding split barrel"/>
    <property type="match status" value="1"/>
</dbReference>
<dbReference type="PANTHER" id="PTHR33798:SF5">
    <property type="entry name" value="FLAVIN REDUCTASE LIKE DOMAIN-CONTAINING PROTEIN"/>
    <property type="match status" value="1"/>
</dbReference>
<dbReference type="OrthoDB" id="5293996at2"/>